<protein>
    <submittedName>
        <fullName evidence="8">Site-specific integrase</fullName>
    </submittedName>
</protein>
<dbReference type="PROSITE" id="PS51898">
    <property type="entry name" value="TYR_RECOMBINASE"/>
    <property type="match status" value="1"/>
</dbReference>
<dbReference type="PANTHER" id="PTHR30349">
    <property type="entry name" value="PHAGE INTEGRASE-RELATED"/>
    <property type="match status" value="1"/>
</dbReference>
<dbReference type="InterPro" id="IPR002104">
    <property type="entry name" value="Integrase_catalytic"/>
</dbReference>
<feature type="domain" description="Tyr recombinase" evidence="6">
    <location>
        <begin position="131"/>
        <end position="330"/>
    </location>
</feature>
<proteinExistence type="inferred from homology"/>
<dbReference type="EMBL" id="CP146609">
    <property type="protein sequence ID" value="WWX21077.1"/>
    <property type="molecule type" value="Genomic_DNA"/>
</dbReference>
<evidence type="ECO:0000256" key="3">
    <source>
        <dbReference type="ARBA" id="ARBA00023125"/>
    </source>
</evidence>
<keyword evidence="4" id="KW-0233">DNA recombination</keyword>
<reference evidence="8 9" key="1">
    <citation type="submission" date="2024-03" db="EMBL/GenBank/DDBJ databases">
        <title>Phenotype and Genome Characterization of a Sulfate-Reducing Bacterium Pseudodesulfovibrio sp. strain 5S69, isolated from Petroleum Reservoir in Tatarstan (Russia).</title>
        <authorList>
            <person name="Bidzhieva S.K."/>
            <person name="Kadnikov V."/>
            <person name="Tourova T.P."/>
            <person name="Samigullina S.R."/>
            <person name="Sokolova D.S."/>
            <person name="Poltaraus A.B."/>
            <person name="Avtukh A.N."/>
            <person name="Tereshina V.M."/>
            <person name="Mardanov A.V."/>
            <person name="Nazina T.N."/>
        </authorList>
    </citation>
    <scope>NUCLEOTIDE SEQUENCE [LARGE SCALE GENOMIC DNA]</scope>
    <source>
        <strain evidence="8 9">5S69</strain>
    </source>
</reference>
<dbReference type="Gene3D" id="1.10.443.10">
    <property type="entry name" value="Intergrase catalytic core"/>
    <property type="match status" value="1"/>
</dbReference>
<dbReference type="PANTHER" id="PTHR30349:SF41">
    <property type="entry name" value="INTEGRASE_RECOMBINASE PROTEIN MJ0367-RELATED"/>
    <property type="match status" value="1"/>
</dbReference>
<evidence type="ECO:0000259" key="6">
    <source>
        <dbReference type="PROSITE" id="PS51898"/>
    </source>
</evidence>
<feature type="domain" description="Core-binding (CB)" evidence="7">
    <location>
        <begin position="1"/>
        <end position="108"/>
    </location>
</feature>
<dbReference type="InterPro" id="IPR044068">
    <property type="entry name" value="CB"/>
</dbReference>
<dbReference type="InterPro" id="IPR013762">
    <property type="entry name" value="Integrase-like_cat_sf"/>
</dbReference>
<dbReference type="Gene3D" id="1.10.150.130">
    <property type="match status" value="1"/>
</dbReference>
<evidence type="ECO:0000256" key="2">
    <source>
        <dbReference type="ARBA" id="ARBA00022908"/>
    </source>
</evidence>
<evidence type="ECO:0000256" key="1">
    <source>
        <dbReference type="ARBA" id="ARBA00008857"/>
    </source>
</evidence>
<evidence type="ECO:0000256" key="4">
    <source>
        <dbReference type="ARBA" id="ARBA00023172"/>
    </source>
</evidence>
<evidence type="ECO:0000313" key="8">
    <source>
        <dbReference type="EMBL" id="WWX21077.1"/>
    </source>
</evidence>
<dbReference type="Pfam" id="PF00589">
    <property type="entry name" value="Phage_integrase"/>
    <property type="match status" value="1"/>
</dbReference>
<keyword evidence="3 5" id="KW-0238">DNA-binding</keyword>
<accession>A0ABZ2IUU1</accession>
<evidence type="ECO:0000256" key="5">
    <source>
        <dbReference type="PROSITE-ProRule" id="PRU01248"/>
    </source>
</evidence>
<dbReference type="SUPFAM" id="SSF56349">
    <property type="entry name" value="DNA breaking-rejoining enzymes"/>
    <property type="match status" value="1"/>
</dbReference>
<keyword evidence="2" id="KW-0229">DNA integration</keyword>
<dbReference type="Proteomes" id="UP001385389">
    <property type="component" value="Chromosome"/>
</dbReference>
<evidence type="ECO:0000259" key="7">
    <source>
        <dbReference type="PROSITE" id="PS51900"/>
    </source>
</evidence>
<dbReference type="CDD" id="cd01184">
    <property type="entry name" value="INT_C_like_1"/>
    <property type="match status" value="1"/>
</dbReference>
<dbReference type="InterPro" id="IPR011010">
    <property type="entry name" value="DNA_brk_join_enz"/>
</dbReference>
<sequence length="346" mass="40189">MLSQMIQDFMDEGKRVSRWTLKTVDEYEAVYSLFLRIVSDMPVGSLSYPVMREYKQTLLRLPPNMNKSPLYRGKTVKQILNMKIRKSLSPSSINKALTRVSSLFKWAVKNGYIQANWAEGMHIATGKTPQQERKAYTVGELNRLFNSPRYTKDTFTSPYMFWLPAMGLFTGCRLEELCQLHLEDIREVCGVWVLDINDNGVKRVKTANSKRLVPIHPFLLELNLPGYAQELQNQGHDRLFPEITSYRDGFGHKPSRWFNDRFKKTVGINEIGKDFHSFRHTFITQLKQSQVDYVMLKEVVGHVVEGETLGRYGKRFSPDIVFERLVSRLEYPGLHIGHLLTSRYAR</sequence>
<dbReference type="RefSeq" id="WP_338666818.1">
    <property type="nucleotide sequence ID" value="NZ_CP146609.1"/>
</dbReference>
<dbReference type="InterPro" id="IPR010998">
    <property type="entry name" value="Integrase_recombinase_N"/>
</dbReference>
<dbReference type="InterPro" id="IPR050090">
    <property type="entry name" value="Tyrosine_recombinase_XerCD"/>
</dbReference>
<evidence type="ECO:0000313" key="9">
    <source>
        <dbReference type="Proteomes" id="UP001385389"/>
    </source>
</evidence>
<organism evidence="8 9">
    <name type="scientific">Pseudodesulfovibrio methanolicus</name>
    <dbReference type="NCBI Taxonomy" id="3126690"/>
    <lineage>
        <taxon>Bacteria</taxon>
        <taxon>Pseudomonadati</taxon>
        <taxon>Thermodesulfobacteriota</taxon>
        <taxon>Desulfovibrionia</taxon>
        <taxon>Desulfovibrionales</taxon>
        <taxon>Desulfovibrionaceae</taxon>
    </lineage>
</organism>
<keyword evidence="9" id="KW-1185">Reference proteome</keyword>
<comment type="similarity">
    <text evidence="1">Belongs to the 'phage' integrase family.</text>
</comment>
<dbReference type="PROSITE" id="PS51900">
    <property type="entry name" value="CB"/>
    <property type="match status" value="1"/>
</dbReference>
<name>A0ABZ2IUU1_9BACT</name>
<gene>
    <name evidence="8" type="ORF">V8V93_11525</name>
</gene>